<dbReference type="GO" id="GO:0005657">
    <property type="term" value="C:replication fork"/>
    <property type="evidence" value="ECO:0007669"/>
    <property type="project" value="TreeGrafter"/>
</dbReference>
<accession>A0A8H5M639</accession>
<proteinExistence type="predicted"/>
<dbReference type="SUPFAM" id="SSF52540">
    <property type="entry name" value="P-loop containing nucleoside triphosphate hydrolases"/>
    <property type="match status" value="1"/>
</dbReference>
<comment type="subcellular location">
    <subcellularLocation>
        <location evidence="1">Nucleus</location>
    </subcellularLocation>
</comment>
<organism evidence="4 5">
    <name type="scientific">Tricholomella constricta</name>
    <dbReference type="NCBI Taxonomy" id="117010"/>
    <lineage>
        <taxon>Eukaryota</taxon>
        <taxon>Fungi</taxon>
        <taxon>Dikarya</taxon>
        <taxon>Basidiomycota</taxon>
        <taxon>Agaricomycotina</taxon>
        <taxon>Agaricomycetes</taxon>
        <taxon>Agaricomycetidae</taxon>
        <taxon>Agaricales</taxon>
        <taxon>Tricholomatineae</taxon>
        <taxon>Lyophyllaceae</taxon>
        <taxon>Tricholomella</taxon>
    </lineage>
</organism>
<dbReference type="GO" id="GO:0007131">
    <property type="term" value="P:reciprocal meiotic recombination"/>
    <property type="evidence" value="ECO:0007669"/>
    <property type="project" value="TreeGrafter"/>
</dbReference>
<dbReference type="GO" id="GO:0042148">
    <property type="term" value="P:DNA strand invasion"/>
    <property type="evidence" value="ECO:0007669"/>
    <property type="project" value="TreeGrafter"/>
</dbReference>
<keyword evidence="2" id="KW-0539">Nucleus</keyword>
<protein>
    <recommendedName>
        <fullName evidence="3">Rad51-like C-terminal domain-containing protein</fullName>
    </recommendedName>
</protein>
<dbReference type="GO" id="GO:0000400">
    <property type="term" value="F:four-way junction DNA binding"/>
    <property type="evidence" value="ECO:0007669"/>
    <property type="project" value="TreeGrafter"/>
</dbReference>
<evidence type="ECO:0000259" key="3">
    <source>
        <dbReference type="Pfam" id="PF08423"/>
    </source>
</evidence>
<dbReference type="InterPro" id="IPR013632">
    <property type="entry name" value="Rad51_C"/>
</dbReference>
<dbReference type="InterPro" id="IPR027417">
    <property type="entry name" value="P-loop_NTPase"/>
</dbReference>
<dbReference type="GO" id="GO:0033063">
    <property type="term" value="C:Rad51B-Rad51C-Rad51D-XRCC2 complex"/>
    <property type="evidence" value="ECO:0007669"/>
    <property type="project" value="TreeGrafter"/>
</dbReference>
<dbReference type="PANTHER" id="PTHR46457:SF1">
    <property type="entry name" value="DNA REPAIR PROTEIN RAD51 HOMOLOG 4"/>
    <property type="match status" value="1"/>
</dbReference>
<gene>
    <name evidence="4" type="ORF">D9615_004241</name>
</gene>
<feature type="domain" description="Rad51-like C-terminal" evidence="3">
    <location>
        <begin position="88"/>
        <end position="186"/>
    </location>
</feature>
<dbReference type="AlphaFoldDB" id="A0A8H5M639"/>
<dbReference type="InterPro" id="IPR051988">
    <property type="entry name" value="HRR_RAD51_Paralog"/>
</dbReference>
<sequence length="300" mass="32920">MRLAALIPSIPAELVSYLDKCGIRTDTDLLFKPVIEVYRQLPPGFITLHDLEKAVARVAELASAPGISGADMLSLEKEVHDRAPILLSGVESIDNLLGGFGGRRVVEISGDRQSGKTALALNIVIRYLAEFSDAKVLWIDTTGDFSVEQAAHLLESFQTEAASTALERLQISLAFDIETAYNVLGELQFPMNLYAPTADLRTDPFVFDLGKQLFRAFITLPYLCPPEVINNTTFTNPSNLQSTNVSGARKPALGPSFTFLTDATLWLAKPREHMAQDHDHDLGYTVRSAEVLRSKTTEAI</sequence>
<evidence type="ECO:0000313" key="5">
    <source>
        <dbReference type="Proteomes" id="UP000565441"/>
    </source>
</evidence>
<dbReference type="Pfam" id="PF08423">
    <property type="entry name" value="Rad51"/>
    <property type="match status" value="1"/>
</dbReference>
<dbReference type="GO" id="GO:0005815">
    <property type="term" value="C:microtubule organizing center"/>
    <property type="evidence" value="ECO:0007669"/>
    <property type="project" value="TreeGrafter"/>
</dbReference>
<dbReference type="GO" id="GO:0000724">
    <property type="term" value="P:double-strand break repair via homologous recombination"/>
    <property type="evidence" value="ECO:0007669"/>
    <property type="project" value="TreeGrafter"/>
</dbReference>
<evidence type="ECO:0000256" key="2">
    <source>
        <dbReference type="ARBA" id="ARBA00023242"/>
    </source>
</evidence>
<evidence type="ECO:0000313" key="4">
    <source>
        <dbReference type="EMBL" id="KAF5382147.1"/>
    </source>
</evidence>
<dbReference type="EMBL" id="JAACJP010000009">
    <property type="protein sequence ID" value="KAF5382147.1"/>
    <property type="molecule type" value="Genomic_DNA"/>
</dbReference>
<evidence type="ECO:0000256" key="1">
    <source>
        <dbReference type="ARBA" id="ARBA00004123"/>
    </source>
</evidence>
<name>A0A8H5M639_9AGAR</name>
<keyword evidence="5" id="KW-1185">Reference proteome</keyword>
<dbReference type="OrthoDB" id="336321at2759"/>
<dbReference type="GO" id="GO:0000723">
    <property type="term" value="P:telomere maintenance"/>
    <property type="evidence" value="ECO:0007669"/>
    <property type="project" value="TreeGrafter"/>
</dbReference>
<comment type="caution">
    <text evidence="4">The sequence shown here is derived from an EMBL/GenBank/DDBJ whole genome shotgun (WGS) entry which is preliminary data.</text>
</comment>
<dbReference type="PANTHER" id="PTHR46457">
    <property type="entry name" value="DNA REPAIR PROTEIN RAD51 HOMOLOG 4"/>
    <property type="match status" value="1"/>
</dbReference>
<dbReference type="Gene3D" id="3.40.50.300">
    <property type="entry name" value="P-loop containing nucleotide triphosphate hydrolases"/>
    <property type="match status" value="1"/>
</dbReference>
<dbReference type="Proteomes" id="UP000565441">
    <property type="component" value="Unassembled WGS sequence"/>
</dbReference>
<reference evidence="4 5" key="1">
    <citation type="journal article" date="2020" name="ISME J.">
        <title>Uncovering the hidden diversity of litter-decomposition mechanisms in mushroom-forming fungi.</title>
        <authorList>
            <person name="Floudas D."/>
            <person name="Bentzer J."/>
            <person name="Ahren D."/>
            <person name="Johansson T."/>
            <person name="Persson P."/>
            <person name="Tunlid A."/>
        </authorList>
    </citation>
    <scope>NUCLEOTIDE SEQUENCE [LARGE SCALE GENOMIC DNA]</scope>
    <source>
        <strain evidence="4 5">CBS 661.87</strain>
    </source>
</reference>
<dbReference type="GO" id="GO:0003697">
    <property type="term" value="F:single-stranded DNA binding"/>
    <property type="evidence" value="ECO:0007669"/>
    <property type="project" value="TreeGrafter"/>
</dbReference>
<dbReference type="GO" id="GO:0008094">
    <property type="term" value="F:ATP-dependent activity, acting on DNA"/>
    <property type="evidence" value="ECO:0007669"/>
    <property type="project" value="TreeGrafter"/>
</dbReference>